<proteinExistence type="predicted"/>
<keyword evidence="3" id="KW-0808">Transferase</keyword>
<dbReference type="SMART" id="SM00028">
    <property type="entry name" value="TPR"/>
    <property type="match status" value="2"/>
</dbReference>
<keyword evidence="2" id="KW-0328">Glycosyltransferase</keyword>
<comment type="pathway">
    <text evidence="1">Protein modification; protein glycosylation.</text>
</comment>
<name>A0A916SNK4_9BURK</name>
<keyword evidence="4" id="KW-0802">TPR repeat</keyword>
<comment type="caution">
    <text evidence="5">The sequence shown here is derived from an EMBL/GenBank/DDBJ whole genome shotgun (WGS) entry which is preliminary data.</text>
</comment>
<dbReference type="Gene3D" id="3.40.50.11380">
    <property type="match status" value="1"/>
</dbReference>
<dbReference type="InterPro" id="IPR011990">
    <property type="entry name" value="TPR-like_helical_dom_sf"/>
</dbReference>
<dbReference type="EMBL" id="BMIG01000015">
    <property type="protein sequence ID" value="GGB09702.1"/>
    <property type="molecule type" value="Genomic_DNA"/>
</dbReference>
<evidence type="ECO:0008006" key="7">
    <source>
        <dbReference type="Google" id="ProtNLM"/>
    </source>
</evidence>
<feature type="repeat" description="TPR" evidence="4">
    <location>
        <begin position="46"/>
        <end position="79"/>
    </location>
</feature>
<evidence type="ECO:0000256" key="2">
    <source>
        <dbReference type="ARBA" id="ARBA00022676"/>
    </source>
</evidence>
<dbReference type="InterPro" id="IPR019734">
    <property type="entry name" value="TPR_rpt"/>
</dbReference>
<gene>
    <name evidence="5" type="ORF">GCM10011496_33260</name>
</gene>
<dbReference type="Gene3D" id="1.25.40.10">
    <property type="entry name" value="Tetratricopeptide repeat domain"/>
    <property type="match status" value="1"/>
</dbReference>
<dbReference type="AlphaFoldDB" id="A0A916SNK4"/>
<dbReference type="GO" id="GO:0016757">
    <property type="term" value="F:glycosyltransferase activity"/>
    <property type="evidence" value="ECO:0007669"/>
    <property type="project" value="UniProtKB-KW"/>
</dbReference>
<evidence type="ECO:0000256" key="3">
    <source>
        <dbReference type="ARBA" id="ARBA00022679"/>
    </source>
</evidence>
<evidence type="ECO:0000256" key="1">
    <source>
        <dbReference type="ARBA" id="ARBA00004922"/>
    </source>
</evidence>
<dbReference type="SUPFAM" id="SSF48452">
    <property type="entry name" value="TPR-like"/>
    <property type="match status" value="1"/>
</dbReference>
<dbReference type="PANTHER" id="PTHR44835:SF1">
    <property type="entry name" value="PROTEIN O-GLCNAC TRANSFERASE"/>
    <property type="match status" value="1"/>
</dbReference>
<reference evidence="5" key="1">
    <citation type="journal article" date="2014" name="Int. J. Syst. Evol. Microbiol.">
        <title>Complete genome sequence of Corynebacterium casei LMG S-19264T (=DSM 44701T), isolated from a smear-ripened cheese.</title>
        <authorList>
            <consortium name="US DOE Joint Genome Institute (JGI-PGF)"/>
            <person name="Walter F."/>
            <person name="Albersmeier A."/>
            <person name="Kalinowski J."/>
            <person name="Ruckert C."/>
        </authorList>
    </citation>
    <scope>NUCLEOTIDE SEQUENCE</scope>
    <source>
        <strain evidence="5">CGMCC 1.15322</strain>
    </source>
</reference>
<keyword evidence="6" id="KW-1185">Reference proteome</keyword>
<accession>A0A916SNK4</accession>
<evidence type="ECO:0000256" key="4">
    <source>
        <dbReference type="PROSITE-ProRule" id="PRU00339"/>
    </source>
</evidence>
<dbReference type="PANTHER" id="PTHR44835">
    <property type="entry name" value="UDP-N-ACETYLGLUCOSAMINE--PEPTIDE N-ACETYLGLUCOSAMINYLTRANSFERASE SPINDLY-RELATED"/>
    <property type="match status" value="1"/>
</dbReference>
<sequence>MASAPDPRIAKFRSQLAVADVLRARQQWSAALDGYSDAITHAPQMPSLHHNASLCLFALARYDEALPYATQALRLDPQLWQARLIRVKVLRKLKRLDEAMAALASEPRQDIPSLQTERASFALHELGDAARAGELVPSGSDSNTPPEARLLACLAALYDPGSISPEQIAARLQSYSDDHLGALSNPKPVKKSVPSATRPRVGVISPQLRATPVYFFGIGALRLLSAHVDLVFFHRNTKEDWATAQFRSIAHDWIDVAALEPTGLEQEIRRHQLDTLIDMGGWMDTQALQALATKPAKRMYKWVGGQAASTGLAAFDGFLSDIEQTPLELQPLYAEPLHLLASGYVTYTPPPYFPCAKAADPGVALGVIANPAKISRAFLHYLAKQCIAWRDEGIDFKLRFIEHRFRHVELQKRIQTALGHLAPLEFIVPEGHVAYLNEVARLHTVIDTFPYTGGLTTIEALMLGVPCRTRAGTLFCERHTLAHCRYAGMAPQHYLLDGWRPIKAQSLVRTPLLAADSPRLRHDRLADELLRMIATH</sequence>
<dbReference type="RefSeq" id="WP_188709639.1">
    <property type="nucleotide sequence ID" value="NZ_BMIG01000015.1"/>
</dbReference>
<organism evidence="5 6">
    <name type="scientific">Polaromonas eurypsychrophila</name>
    <dbReference type="NCBI Taxonomy" id="1614635"/>
    <lineage>
        <taxon>Bacteria</taxon>
        <taxon>Pseudomonadati</taxon>
        <taxon>Pseudomonadota</taxon>
        <taxon>Betaproteobacteria</taxon>
        <taxon>Burkholderiales</taxon>
        <taxon>Comamonadaceae</taxon>
        <taxon>Polaromonas</taxon>
    </lineage>
</organism>
<dbReference type="InterPro" id="IPR051939">
    <property type="entry name" value="Glycosyltr_41/O-GlcNAc_trsf"/>
</dbReference>
<dbReference type="PROSITE" id="PS50005">
    <property type="entry name" value="TPR"/>
    <property type="match status" value="1"/>
</dbReference>
<protein>
    <recommendedName>
        <fullName evidence="7">O-GlcNAc transferase C-terminal domain-containing protein</fullName>
    </recommendedName>
</protein>
<dbReference type="Gene3D" id="3.40.50.2000">
    <property type="entry name" value="Glycogen Phosphorylase B"/>
    <property type="match status" value="1"/>
</dbReference>
<reference evidence="5" key="2">
    <citation type="submission" date="2020-09" db="EMBL/GenBank/DDBJ databases">
        <authorList>
            <person name="Sun Q."/>
            <person name="Zhou Y."/>
        </authorList>
    </citation>
    <scope>NUCLEOTIDE SEQUENCE</scope>
    <source>
        <strain evidence="5">CGMCC 1.15322</strain>
    </source>
</reference>
<evidence type="ECO:0000313" key="6">
    <source>
        <dbReference type="Proteomes" id="UP000620596"/>
    </source>
</evidence>
<dbReference type="Proteomes" id="UP000620596">
    <property type="component" value="Unassembled WGS sequence"/>
</dbReference>
<evidence type="ECO:0000313" key="5">
    <source>
        <dbReference type="EMBL" id="GGB09702.1"/>
    </source>
</evidence>